<dbReference type="Proteomes" id="UP000640485">
    <property type="component" value="Unassembled WGS sequence"/>
</dbReference>
<dbReference type="RefSeq" id="WP_200686387.1">
    <property type="nucleotide sequence ID" value="NZ_JAEPRQ010000003.1"/>
</dbReference>
<sequence>MIVNATDTALPHMFLRGFRAPVGQAATYQPGTDIVSFQEVGSFIARARLGLDGAPRDPGEVATEDEAYDGMPESGPFRYEADISVWKAAPDVVVVDDILAIPAVVNDPSLTPLPPAPYDADLAADIDAVLTTASFGTVEIDRGAGFGPAQAVAFGWQSRGTGGRLALAGDATTNDPWRLNEFDGARYKLPDGYDNGFQNGRPLSGQTAFAPGNRLRLTDTTVPLPHPVTLLTIPTAPVLSVTKEGAPLDPPLSLTPLVDTVVMDRGRQEFTLIWRVTFAWEDRFEDATLEVS</sequence>
<organism evidence="1 2">
    <name type="scientific">Paracoccus caeni</name>
    <dbReference type="NCBI Taxonomy" id="657651"/>
    <lineage>
        <taxon>Bacteria</taxon>
        <taxon>Pseudomonadati</taxon>
        <taxon>Pseudomonadota</taxon>
        <taxon>Alphaproteobacteria</taxon>
        <taxon>Rhodobacterales</taxon>
        <taxon>Paracoccaceae</taxon>
        <taxon>Paracoccus</taxon>
    </lineage>
</organism>
<gene>
    <name evidence="1" type="ORF">JJJ17_11190</name>
</gene>
<reference evidence="1" key="1">
    <citation type="submission" date="2021-01" db="EMBL/GenBank/DDBJ databases">
        <title>Paracoccus amoyensis sp. nov., isolated from the surface seawater along the coast of Xiamen Island, China.</title>
        <authorList>
            <person name="Lyu L."/>
        </authorList>
    </citation>
    <scope>NUCLEOTIDE SEQUENCE</scope>
    <source>
        <strain evidence="1">MJ17</strain>
    </source>
</reference>
<evidence type="ECO:0008006" key="3">
    <source>
        <dbReference type="Google" id="ProtNLM"/>
    </source>
</evidence>
<protein>
    <recommendedName>
        <fullName evidence="3">DUF2169 domain-containing protein</fullName>
    </recommendedName>
</protein>
<keyword evidence="2" id="KW-1185">Reference proteome</keyword>
<accession>A0A934SGB0</accession>
<dbReference type="EMBL" id="JAEPRQ010000003">
    <property type="protein sequence ID" value="MBK4216491.1"/>
    <property type="molecule type" value="Genomic_DNA"/>
</dbReference>
<proteinExistence type="predicted"/>
<name>A0A934SGB0_9RHOB</name>
<comment type="caution">
    <text evidence="1">The sequence shown here is derived from an EMBL/GenBank/DDBJ whole genome shotgun (WGS) entry which is preliminary data.</text>
</comment>
<dbReference type="AlphaFoldDB" id="A0A934SGB0"/>
<evidence type="ECO:0000313" key="1">
    <source>
        <dbReference type="EMBL" id="MBK4216491.1"/>
    </source>
</evidence>
<evidence type="ECO:0000313" key="2">
    <source>
        <dbReference type="Proteomes" id="UP000640485"/>
    </source>
</evidence>